<accession>A0ABR0SGF0</accession>
<name>A0ABR0SGF0_9HYPO</name>
<dbReference type="Gene3D" id="3.40.50.880">
    <property type="match status" value="1"/>
</dbReference>
<evidence type="ECO:0008006" key="3">
    <source>
        <dbReference type="Google" id="ProtNLM"/>
    </source>
</evidence>
<dbReference type="InterPro" id="IPR029062">
    <property type="entry name" value="Class_I_gatase-like"/>
</dbReference>
<sequence length="205" mass="22225">MSSEEVRIGVFIPNGCQFLDVATVDAFGTMSRDYLTPMAEWFPQVDTSKAPLVKILYITSPEQGNDIPLTSNATLKAHHSYTDPEVAPGKLDFIVFESPGVDVLSVCTGVLICAEAGIADGKQASGPQSMHEYLVNKFPKVNFVADKHRWVRDGNYWSSGGVTNGNDLIAAYALASGRFPKEVAQLGLSIVETSDRGQFYDASKN</sequence>
<reference evidence="1 2" key="1">
    <citation type="submission" date="2024-01" db="EMBL/GenBank/DDBJ databases">
        <title>Complete genome of Cladobotryum mycophilum ATHUM6906.</title>
        <authorList>
            <person name="Christinaki A.C."/>
            <person name="Myridakis A.I."/>
            <person name="Kouvelis V.N."/>
        </authorList>
    </citation>
    <scope>NUCLEOTIDE SEQUENCE [LARGE SCALE GENOMIC DNA]</scope>
    <source>
        <strain evidence="1 2">ATHUM6906</strain>
    </source>
</reference>
<organism evidence="1 2">
    <name type="scientific">Cladobotryum mycophilum</name>
    <dbReference type="NCBI Taxonomy" id="491253"/>
    <lineage>
        <taxon>Eukaryota</taxon>
        <taxon>Fungi</taxon>
        <taxon>Dikarya</taxon>
        <taxon>Ascomycota</taxon>
        <taxon>Pezizomycotina</taxon>
        <taxon>Sordariomycetes</taxon>
        <taxon>Hypocreomycetidae</taxon>
        <taxon>Hypocreales</taxon>
        <taxon>Hypocreaceae</taxon>
        <taxon>Cladobotryum</taxon>
    </lineage>
</organism>
<dbReference type="EMBL" id="JAVFKD010000014">
    <property type="protein sequence ID" value="KAK5990887.1"/>
    <property type="molecule type" value="Genomic_DNA"/>
</dbReference>
<dbReference type="PANTHER" id="PTHR43130">
    <property type="entry name" value="ARAC-FAMILY TRANSCRIPTIONAL REGULATOR"/>
    <property type="match status" value="1"/>
</dbReference>
<proteinExistence type="predicted"/>
<dbReference type="PANTHER" id="PTHR43130:SF7">
    <property type="entry name" value="DJ-1_PFPI DOMAIN-CONTAINING PROTEIN"/>
    <property type="match status" value="1"/>
</dbReference>
<dbReference type="InterPro" id="IPR052158">
    <property type="entry name" value="INH-QAR"/>
</dbReference>
<dbReference type="Proteomes" id="UP001338125">
    <property type="component" value="Unassembled WGS sequence"/>
</dbReference>
<comment type="caution">
    <text evidence="1">The sequence shown here is derived from an EMBL/GenBank/DDBJ whole genome shotgun (WGS) entry which is preliminary data.</text>
</comment>
<dbReference type="SUPFAM" id="SSF52317">
    <property type="entry name" value="Class I glutamine amidotransferase-like"/>
    <property type="match status" value="1"/>
</dbReference>
<evidence type="ECO:0000313" key="1">
    <source>
        <dbReference type="EMBL" id="KAK5990887.1"/>
    </source>
</evidence>
<gene>
    <name evidence="1" type="ORF">PT974_09162</name>
</gene>
<protein>
    <recommendedName>
        <fullName evidence="3">DJ-1/PfpI domain-containing protein</fullName>
    </recommendedName>
</protein>
<keyword evidence="2" id="KW-1185">Reference proteome</keyword>
<evidence type="ECO:0000313" key="2">
    <source>
        <dbReference type="Proteomes" id="UP001338125"/>
    </source>
</evidence>